<evidence type="ECO:0000259" key="4">
    <source>
        <dbReference type="Pfam" id="PF21254"/>
    </source>
</evidence>
<dbReference type="GO" id="GO:0016787">
    <property type="term" value="F:hydrolase activity"/>
    <property type="evidence" value="ECO:0007669"/>
    <property type="project" value="UniProtKB-KW"/>
</dbReference>
<protein>
    <submittedName>
        <fullName evidence="5">GDSL family lipase</fullName>
    </submittedName>
</protein>
<keyword evidence="2" id="KW-0378">Hydrolase</keyword>
<comment type="similarity">
    <text evidence="1">Belongs to the 'GDSL' lipolytic enzyme family.</text>
</comment>
<evidence type="ECO:0000256" key="2">
    <source>
        <dbReference type="ARBA" id="ARBA00022801"/>
    </source>
</evidence>
<dbReference type="Gene3D" id="2.60.120.430">
    <property type="entry name" value="Galactose-binding lectin"/>
    <property type="match status" value="1"/>
</dbReference>
<dbReference type="RefSeq" id="WP_099516698.1">
    <property type="nucleotide sequence ID" value="NZ_CP016808.1"/>
</dbReference>
<dbReference type="InterPro" id="IPR013830">
    <property type="entry name" value="SGNH_hydro"/>
</dbReference>
<dbReference type="AlphaFoldDB" id="A0A1B2DC64"/>
<dbReference type="InterPro" id="IPR008979">
    <property type="entry name" value="Galactose-bd-like_sf"/>
</dbReference>
<evidence type="ECO:0000259" key="3">
    <source>
        <dbReference type="Pfam" id="PF13472"/>
    </source>
</evidence>
<name>A0A1B2DC64_9BACL</name>
<gene>
    <name evidence="5" type="ORF">BBD42_01480</name>
</gene>
<dbReference type="SUPFAM" id="SSF52266">
    <property type="entry name" value="SGNH hydrolase"/>
    <property type="match status" value="1"/>
</dbReference>
<dbReference type="InterPro" id="IPR036514">
    <property type="entry name" value="SGNH_hydro_sf"/>
</dbReference>
<dbReference type="EMBL" id="CP016808">
    <property type="protein sequence ID" value="ANY65297.1"/>
    <property type="molecule type" value="Genomic_DNA"/>
</dbReference>
<dbReference type="Pfam" id="PF21254">
    <property type="entry name" value="AGA-YXIM_GBD"/>
    <property type="match status" value="1"/>
</dbReference>
<dbReference type="PANTHER" id="PTHR43695">
    <property type="entry name" value="PUTATIVE (AFU_ORTHOLOGUE AFUA_2G17250)-RELATED"/>
    <property type="match status" value="1"/>
</dbReference>
<sequence>MTDGFRFDFGIGAARDGHVKVTDSTLYEPGKGYGFSSVTKVAAKSRVEAEGMGSDFCIPVETSFLLDVENGVYTVNLLIGDAITATETTIKAGCGRLMAQRLRTVAGEFIRYSFSLSIRDGQIRLAFTGLAPRINALEVLPSSQTPTLFLAGDSTVTDQREDGYPYAGWGQMLPKWFKQDVAIENRAVSGRSSKSFIGEGRLDEILQWMKPRDVLMIQFGHNDQKPDEERRTEPFTTYKEYLKQYIDGARHREAIPVLVTSVQRRFFEADGSLVDTHGDYLIAMKELAEEENVPLIDLAEESRKLFEELGPEATQSVFMWAAPGEFMNFPNGVEDNTHFQERGALQVAGLVVEQLKQLRLGAIQVAFR</sequence>
<dbReference type="CDD" id="cd01821">
    <property type="entry name" value="Rhamnogalacturan_acetylesterase_like"/>
    <property type="match status" value="1"/>
</dbReference>
<dbReference type="SUPFAM" id="SSF49785">
    <property type="entry name" value="Galactose-binding domain-like"/>
    <property type="match status" value="1"/>
</dbReference>
<dbReference type="PANTHER" id="PTHR43695:SF1">
    <property type="entry name" value="RHAMNOGALACTURONAN ACETYLESTERASE"/>
    <property type="match status" value="1"/>
</dbReference>
<evidence type="ECO:0000313" key="5">
    <source>
        <dbReference type="EMBL" id="ANY65297.1"/>
    </source>
</evidence>
<evidence type="ECO:0000256" key="1">
    <source>
        <dbReference type="ARBA" id="ARBA00008668"/>
    </source>
</evidence>
<dbReference type="Pfam" id="PF13472">
    <property type="entry name" value="Lipase_GDSL_2"/>
    <property type="match status" value="1"/>
</dbReference>
<organism evidence="5">
    <name type="scientific">Paenibacillus sp. BIHB 4019</name>
    <dbReference type="NCBI Taxonomy" id="1870819"/>
    <lineage>
        <taxon>Bacteria</taxon>
        <taxon>Bacillati</taxon>
        <taxon>Bacillota</taxon>
        <taxon>Bacilli</taxon>
        <taxon>Bacillales</taxon>
        <taxon>Paenibacillaceae</taxon>
        <taxon>Paenibacillus</taxon>
    </lineage>
</organism>
<dbReference type="Gene3D" id="3.40.50.1110">
    <property type="entry name" value="SGNH hydrolase"/>
    <property type="match status" value="1"/>
</dbReference>
<proteinExistence type="inferred from homology"/>
<dbReference type="InterPro" id="IPR049033">
    <property type="entry name" value="AGA-YXIM_GBD"/>
</dbReference>
<feature type="domain" description="Beta-agarase/YXIM esterase-like galactose-binding" evidence="4">
    <location>
        <begin position="5"/>
        <end position="126"/>
    </location>
</feature>
<reference evidence="5" key="1">
    <citation type="submission" date="2016-08" db="EMBL/GenBank/DDBJ databases">
        <title>Complete Genome Seqeunce of Paenibacillus sp. BIHB 4019 from tea rhizoplane.</title>
        <authorList>
            <person name="Thakur R."/>
            <person name="Swarnkar M.K."/>
            <person name="Gulati A."/>
        </authorList>
    </citation>
    <scope>NUCLEOTIDE SEQUENCE [LARGE SCALE GENOMIC DNA]</scope>
    <source>
        <strain evidence="5">BIHB4019</strain>
    </source>
</reference>
<dbReference type="InterPro" id="IPR037459">
    <property type="entry name" value="RhgT-like"/>
</dbReference>
<feature type="domain" description="SGNH hydrolase-type esterase" evidence="3">
    <location>
        <begin position="152"/>
        <end position="308"/>
    </location>
</feature>
<accession>A0A1B2DC64</accession>